<dbReference type="InterPro" id="IPR009057">
    <property type="entry name" value="Homeodomain-like_sf"/>
</dbReference>
<dbReference type="RefSeq" id="WP_378296655.1">
    <property type="nucleotide sequence ID" value="NZ_JBHTJA010000005.1"/>
</dbReference>
<dbReference type="InterPro" id="IPR001647">
    <property type="entry name" value="HTH_TetR"/>
</dbReference>
<evidence type="ECO:0000313" key="6">
    <source>
        <dbReference type="EMBL" id="MFD0899770.1"/>
    </source>
</evidence>
<organism evidence="6 7">
    <name type="scientific">Actinomadura sediminis</name>
    <dbReference type="NCBI Taxonomy" id="1038904"/>
    <lineage>
        <taxon>Bacteria</taxon>
        <taxon>Bacillati</taxon>
        <taxon>Actinomycetota</taxon>
        <taxon>Actinomycetes</taxon>
        <taxon>Streptosporangiales</taxon>
        <taxon>Thermomonosporaceae</taxon>
        <taxon>Actinomadura</taxon>
    </lineage>
</organism>
<dbReference type="PANTHER" id="PTHR30055">
    <property type="entry name" value="HTH-TYPE TRANSCRIPTIONAL REGULATOR RUTR"/>
    <property type="match status" value="1"/>
</dbReference>
<evidence type="ECO:0000313" key="7">
    <source>
        <dbReference type="Proteomes" id="UP001596972"/>
    </source>
</evidence>
<reference evidence="7" key="1">
    <citation type="journal article" date="2019" name="Int. J. Syst. Evol. Microbiol.">
        <title>The Global Catalogue of Microorganisms (GCM) 10K type strain sequencing project: providing services to taxonomists for standard genome sequencing and annotation.</title>
        <authorList>
            <consortium name="The Broad Institute Genomics Platform"/>
            <consortium name="The Broad Institute Genome Sequencing Center for Infectious Disease"/>
            <person name="Wu L."/>
            <person name="Ma J."/>
        </authorList>
    </citation>
    <scope>NUCLEOTIDE SEQUENCE [LARGE SCALE GENOMIC DNA]</scope>
    <source>
        <strain evidence="7">JCM 31202</strain>
    </source>
</reference>
<dbReference type="InterPro" id="IPR025996">
    <property type="entry name" value="MT1864/Rv1816-like_C"/>
</dbReference>
<gene>
    <name evidence="6" type="ORF">ACFQ11_05165</name>
</gene>
<dbReference type="EMBL" id="JBHTJA010000005">
    <property type="protein sequence ID" value="MFD0899770.1"/>
    <property type="molecule type" value="Genomic_DNA"/>
</dbReference>
<dbReference type="Proteomes" id="UP001596972">
    <property type="component" value="Unassembled WGS sequence"/>
</dbReference>
<protein>
    <submittedName>
        <fullName evidence="6">TetR/AcrR family transcriptional regulator</fullName>
    </submittedName>
</protein>
<evidence type="ECO:0000256" key="3">
    <source>
        <dbReference type="ARBA" id="ARBA00023163"/>
    </source>
</evidence>
<dbReference type="Pfam" id="PF00440">
    <property type="entry name" value="TetR_N"/>
    <property type="match status" value="1"/>
</dbReference>
<evidence type="ECO:0000256" key="4">
    <source>
        <dbReference type="PROSITE-ProRule" id="PRU00335"/>
    </source>
</evidence>
<evidence type="ECO:0000259" key="5">
    <source>
        <dbReference type="PROSITE" id="PS50977"/>
    </source>
</evidence>
<dbReference type="SUPFAM" id="SSF48498">
    <property type="entry name" value="Tetracyclin repressor-like, C-terminal domain"/>
    <property type="match status" value="1"/>
</dbReference>
<dbReference type="SUPFAM" id="SSF46689">
    <property type="entry name" value="Homeodomain-like"/>
    <property type="match status" value="1"/>
</dbReference>
<accession>A0ABW3EJ79</accession>
<dbReference type="Pfam" id="PF13305">
    <property type="entry name" value="TetR_C_33"/>
    <property type="match status" value="1"/>
</dbReference>
<evidence type="ECO:0000256" key="1">
    <source>
        <dbReference type="ARBA" id="ARBA00023015"/>
    </source>
</evidence>
<dbReference type="Gene3D" id="1.10.357.10">
    <property type="entry name" value="Tetracycline Repressor, domain 2"/>
    <property type="match status" value="1"/>
</dbReference>
<comment type="caution">
    <text evidence="6">The sequence shown here is derived from an EMBL/GenBank/DDBJ whole genome shotgun (WGS) entry which is preliminary data.</text>
</comment>
<keyword evidence="1" id="KW-0805">Transcription regulation</keyword>
<feature type="DNA-binding region" description="H-T-H motif" evidence="4">
    <location>
        <begin position="33"/>
        <end position="52"/>
    </location>
</feature>
<keyword evidence="2 4" id="KW-0238">DNA-binding</keyword>
<sequence length="191" mass="20525">MAASAHRGAPLTPEEISATALRLIDAGGVEGLSMRKLAVELDVNPMSLYHHVDGKTALLQRVCALVAGRLDLPADDDAPWQERLRALGHACRRSARRHPSLWLYAQSHPEVTGTDHLIWRALDRILATAGIDADDLVHARKTLFALLSGFILGETTGALDEQGGAADRDQTFEAAVDFAIAGLSAFRKSTA</sequence>
<dbReference type="PROSITE" id="PS50977">
    <property type="entry name" value="HTH_TETR_2"/>
    <property type="match status" value="1"/>
</dbReference>
<evidence type="ECO:0000256" key="2">
    <source>
        <dbReference type="ARBA" id="ARBA00023125"/>
    </source>
</evidence>
<name>A0ABW3EJ79_9ACTN</name>
<feature type="domain" description="HTH tetR-type" evidence="5">
    <location>
        <begin position="10"/>
        <end position="70"/>
    </location>
</feature>
<dbReference type="InterPro" id="IPR050109">
    <property type="entry name" value="HTH-type_TetR-like_transc_reg"/>
</dbReference>
<keyword evidence="7" id="KW-1185">Reference proteome</keyword>
<dbReference type="PANTHER" id="PTHR30055:SF151">
    <property type="entry name" value="TRANSCRIPTIONAL REGULATORY PROTEIN"/>
    <property type="match status" value="1"/>
</dbReference>
<proteinExistence type="predicted"/>
<dbReference type="InterPro" id="IPR036271">
    <property type="entry name" value="Tet_transcr_reg_TetR-rel_C_sf"/>
</dbReference>
<keyword evidence="3" id="KW-0804">Transcription</keyword>